<organism evidence="2 3">
    <name type="scientific">Streptococcus zalophi</name>
    <dbReference type="NCBI Taxonomy" id="640031"/>
    <lineage>
        <taxon>Bacteria</taxon>
        <taxon>Bacillati</taxon>
        <taxon>Bacillota</taxon>
        <taxon>Bacilli</taxon>
        <taxon>Lactobacillales</taxon>
        <taxon>Streptococcaceae</taxon>
        <taxon>Streptococcus</taxon>
    </lineage>
</organism>
<dbReference type="Proteomes" id="UP000644875">
    <property type="component" value="Unassembled WGS sequence"/>
</dbReference>
<keyword evidence="3" id="KW-1185">Reference proteome</keyword>
<dbReference type="EMBL" id="JAENBP010000003">
    <property type="protein sequence ID" value="MBJ8349727.1"/>
    <property type="molecule type" value="Genomic_DNA"/>
</dbReference>
<gene>
    <name evidence="2" type="ORF">JHK64_03645</name>
</gene>
<proteinExistence type="predicted"/>
<dbReference type="AlphaFoldDB" id="A0A934UDE9"/>
<feature type="transmembrane region" description="Helical" evidence="1">
    <location>
        <begin position="76"/>
        <end position="94"/>
    </location>
</feature>
<feature type="transmembrane region" description="Helical" evidence="1">
    <location>
        <begin position="39"/>
        <end position="56"/>
    </location>
</feature>
<evidence type="ECO:0000313" key="3">
    <source>
        <dbReference type="Proteomes" id="UP000644875"/>
    </source>
</evidence>
<sequence>MKNNLMLKMKDIFKNRNKYYYLLTGKVDLFFMTIRYRRWWILSIVIVVISQLIALIDYIDVLFDFSLLNILSFNKLFFLLFLFIIIFLLALYRYNYLKNNIEIYSLSSNEQEKIKKLIKLNQKYLQSGYQIKTFNRTNEKEYYVISDDINRYLQTNNLSINTRKKNNYHIPREIQDFVPKIMYHNLKKDKFMNNGNLLKQNNSLLFDDNNKIKTMTVSKSNYYDGQCTHEIVYKNFMKTDEIGIKFEGINLMLDNNILNPLEQNRSANFLGASTIVFTSDNKILIGLQGKYSKSNANRYAPSGSGSVDWYLDYKKRKINSFNDIIINAMEREFLEEWGLSSKNLKLKTKIIGYARLIERGGKPDYFGLSFVNKTFDELREISKGSSFISHKEEGLQQVSDILPVFENISDISVSIEEVCKTALKEDRLSIQIYLIKEIINKMIQDKEFEPFMKDLGLN</sequence>
<name>A0A934UDE9_9STRE</name>
<keyword evidence="1" id="KW-0472">Membrane</keyword>
<accession>A0A934UDE9</accession>
<comment type="caution">
    <text evidence="2">The sequence shown here is derived from an EMBL/GenBank/DDBJ whole genome shotgun (WGS) entry which is preliminary data.</text>
</comment>
<keyword evidence="1" id="KW-0812">Transmembrane</keyword>
<evidence type="ECO:0008006" key="4">
    <source>
        <dbReference type="Google" id="ProtNLM"/>
    </source>
</evidence>
<dbReference type="RefSeq" id="WP_199567650.1">
    <property type="nucleotide sequence ID" value="NZ_JAENBP010000003.1"/>
</dbReference>
<keyword evidence="1" id="KW-1133">Transmembrane helix</keyword>
<reference evidence="2 3" key="1">
    <citation type="journal article" date="2021" name="Int. J. Syst. Evol. Microbiol.">
        <title>Streptococcus vicugnae sp. nov., isolated from faeces of alpacas (Vicugna pacos) and cattle (Bos taurus), Streptococcus zalophi sp. nov., and Streptococcus pacificus sp. nov., isolated from respiratory tract of California sea lions (Zalophus californianus).</title>
        <authorList>
            <person name="Volokhov D.V."/>
            <person name="Zagorodnyaya T.A."/>
            <person name="Shen Z."/>
            <person name="Blom J."/>
            <person name="Furtak V.A."/>
            <person name="Eisenberg T."/>
            <person name="Fan P."/>
            <person name="Jeong K.C."/>
            <person name="Gao Y."/>
            <person name="Zhang S."/>
            <person name="Amselle M."/>
        </authorList>
    </citation>
    <scope>NUCLEOTIDE SEQUENCE [LARGE SCALE GENOMIC DNA]</scope>
    <source>
        <strain evidence="3">CSL7508-lung</strain>
    </source>
</reference>
<evidence type="ECO:0000256" key="1">
    <source>
        <dbReference type="SAM" id="Phobius"/>
    </source>
</evidence>
<protein>
    <recommendedName>
        <fullName evidence="4">Nudix hydrolase domain-containing protein</fullName>
    </recommendedName>
</protein>
<evidence type="ECO:0000313" key="2">
    <source>
        <dbReference type="EMBL" id="MBJ8349727.1"/>
    </source>
</evidence>